<keyword evidence="2" id="KW-1185">Reference proteome</keyword>
<accession>A0AAD5WM77</accession>
<dbReference type="AlphaFoldDB" id="A0AAD5WM77"/>
<reference evidence="1" key="1">
    <citation type="submission" date="2021-06" db="EMBL/GenBank/DDBJ databases">
        <title>Parelaphostrongylus tenuis whole genome reference sequence.</title>
        <authorList>
            <person name="Garwood T.J."/>
            <person name="Larsen P.A."/>
            <person name="Fountain-Jones N.M."/>
            <person name="Garbe J.R."/>
            <person name="Macchietto M.G."/>
            <person name="Kania S.A."/>
            <person name="Gerhold R.W."/>
            <person name="Richards J.E."/>
            <person name="Wolf T.M."/>
        </authorList>
    </citation>
    <scope>NUCLEOTIDE SEQUENCE</scope>
    <source>
        <strain evidence="1">MNPRO001-30</strain>
        <tissue evidence="1">Meninges</tissue>
    </source>
</reference>
<comment type="caution">
    <text evidence="1">The sequence shown here is derived from an EMBL/GenBank/DDBJ whole genome shotgun (WGS) entry which is preliminary data.</text>
</comment>
<name>A0AAD5WM77_PARTN</name>
<evidence type="ECO:0000313" key="2">
    <source>
        <dbReference type="Proteomes" id="UP001196413"/>
    </source>
</evidence>
<protein>
    <submittedName>
        <fullName evidence="1">Uncharacterized protein</fullName>
    </submittedName>
</protein>
<gene>
    <name evidence="1" type="ORF">KIN20_037943</name>
</gene>
<proteinExistence type="predicted"/>
<organism evidence="1 2">
    <name type="scientific">Parelaphostrongylus tenuis</name>
    <name type="common">Meningeal worm</name>
    <dbReference type="NCBI Taxonomy" id="148309"/>
    <lineage>
        <taxon>Eukaryota</taxon>
        <taxon>Metazoa</taxon>
        <taxon>Ecdysozoa</taxon>
        <taxon>Nematoda</taxon>
        <taxon>Chromadorea</taxon>
        <taxon>Rhabditida</taxon>
        <taxon>Rhabditina</taxon>
        <taxon>Rhabditomorpha</taxon>
        <taxon>Strongyloidea</taxon>
        <taxon>Metastrongylidae</taxon>
        <taxon>Parelaphostrongylus</taxon>
    </lineage>
</organism>
<evidence type="ECO:0000313" key="1">
    <source>
        <dbReference type="EMBL" id="KAJ1374841.1"/>
    </source>
</evidence>
<dbReference type="EMBL" id="JAHQIW010007490">
    <property type="protein sequence ID" value="KAJ1374841.1"/>
    <property type="molecule type" value="Genomic_DNA"/>
</dbReference>
<dbReference type="Proteomes" id="UP001196413">
    <property type="component" value="Unassembled WGS sequence"/>
</dbReference>
<sequence length="51" mass="5739">MFANACQLPRHRTRHQVCGVMLTSVNDSSRYGEVVPQRIQVSCSAHVELPE</sequence>